<dbReference type="InterPro" id="IPR046825">
    <property type="entry name" value="PDH_C"/>
</dbReference>
<organism evidence="11 13">
    <name type="scientific">Bathymodiolus azoricus thioautotrophic gill symbiont</name>
    <dbReference type="NCBI Taxonomy" id="235205"/>
    <lineage>
        <taxon>Bacteria</taxon>
        <taxon>Pseudomonadati</taxon>
        <taxon>Pseudomonadota</taxon>
        <taxon>Gammaproteobacteria</taxon>
        <taxon>sulfur-oxidizing symbionts</taxon>
    </lineage>
</organism>
<dbReference type="STRING" id="235205.BAZSYMB_SCAFFOLD00008_39"/>
<dbReference type="FunFam" id="3.40.50.720:FF:000208">
    <property type="entry name" value="Prephenate dehydrogenase"/>
    <property type="match status" value="1"/>
</dbReference>
<dbReference type="GO" id="GO:0070403">
    <property type="term" value="F:NAD+ binding"/>
    <property type="evidence" value="ECO:0007669"/>
    <property type="project" value="InterPro"/>
</dbReference>
<evidence type="ECO:0000256" key="5">
    <source>
        <dbReference type="ARBA" id="ARBA00022605"/>
    </source>
</evidence>
<reference evidence="13 14" key="1">
    <citation type="submission" date="2016-06" db="EMBL/GenBank/DDBJ databases">
        <authorList>
            <person name="Petersen J."/>
            <person name="Sayavedra L."/>
        </authorList>
    </citation>
    <scope>NUCLEOTIDE SEQUENCE [LARGE SCALE GENOMIC DNA]</scope>
    <source>
        <strain evidence="14">BazSymA</strain>
        <strain evidence="13">BazSymB</strain>
    </source>
</reference>
<keyword evidence="7" id="KW-0520">NAD</keyword>
<dbReference type="InterPro" id="IPR008927">
    <property type="entry name" value="6-PGluconate_DH-like_C_sf"/>
</dbReference>
<protein>
    <recommendedName>
        <fullName evidence="3">prephenate dehydrogenase</fullName>
        <ecNumber evidence="3">1.3.1.12</ecNumber>
    </recommendedName>
</protein>
<dbReference type="InterPro" id="IPR036291">
    <property type="entry name" value="NAD(P)-bd_dom_sf"/>
</dbReference>
<evidence type="ECO:0000313" key="11">
    <source>
        <dbReference type="EMBL" id="SEH93093.1"/>
    </source>
</evidence>
<evidence type="ECO:0000256" key="9">
    <source>
        <dbReference type="ARBA" id="ARBA00049260"/>
    </source>
</evidence>
<dbReference type="Pfam" id="PF02153">
    <property type="entry name" value="PDH_N"/>
    <property type="match status" value="1"/>
</dbReference>
<dbReference type="Gene3D" id="3.40.50.720">
    <property type="entry name" value="NAD(P)-binding Rossmann-like Domain"/>
    <property type="match status" value="1"/>
</dbReference>
<evidence type="ECO:0000313" key="12">
    <source>
        <dbReference type="EMBL" id="SEH99526.1"/>
    </source>
</evidence>
<dbReference type="InterPro" id="IPR003099">
    <property type="entry name" value="Prephen_DH"/>
</dbReference>
<keyword evidence="6" id="KW-0560">Oxidoreductase</keyword>
<dbReference type="PROSITE" id="PS51176">
    <property type="entry name" value="PDH_ADH"/>
    <property type="match status" value="1"/>
</dbReference>
<dbReference type="SUPFAM" id="SSF51735">
    <property type="entry name" value="NAD(P)-binding Rossmann-fold domains"/>
    <property type="match status" value="1"/>
</dbReference>
<evidence type="ECO:0000256" key="6">
    <source>
        <dbReference type="ARBA" id="ARBA00023002"/>
    </source>
</evidence>
<dbReference type="GO" id="GO:0016740">
    <property type="term" value="F:transferase activity"/>
    <property type="evidence" value="ECO:0007669"/>
    <property type="project" value="UniProtKB-KW"/>
</dbReference>
<evidence type="ECO:0000256" key="3">
    <source>
        <dbReference type="ARBA" id="ARBA00012068"/>
    </source>
</evidence>
<evidence type="ECO:0000313" key="13">
    <source>
        <dbReference type="Proteomes" id="UP000198559"/>
    </source>
</evidence>
<dbReference type="Pfam" id="PF20463">
    <property type="entry name" value="PDH_C"/>
    <property type="match status" value="1"/>
</dbReference>
<evidence type="ECO:0000256" key="7">
    <source>
        <dbReference type="ARBA" id="ARBA00023027"/>
    </source>
</evidence>
<evidence type="ECO:0000259" key="10">
    <source>
        <dbReference type="PROSITE" id="PS51176"/>
    </source>
</evidence>
<dbReference type="OrthoDB" id="9809920at2"/>
<evidence type="ECO:0000256" key="4">
    <source>
        <dbReference type="ARBA" id="ARBA00022498"/>
    </source>
</evidence>
<evidence type="ECO:0000256" key="8">
    <source>
        <dbReference type="ARBA" id="ARBA00023141"/>
    </source>
</evidence>
<keyword evidence="8" id="KW-0057">Aromatic amino acid biosynthesis</keyword>
<dbReference type="PANTHER" id="PTHR21363">
    <property type="entry name" value="PREPHENATE DEHYDROGENASE"/>
    <property type="match status" value="1"/>
</dbReference>
<sequence>MNKICIIGVGLIGGSFALGLKKSLHKFQQVNIVGFGRNEANLQQAQALGVIDTYSLDIAQALSGVELVLIATPVNSFKNILELIKPHINDNVIVCDVGSTKGSVIATAKEVFGTMPAKFIPAHPIAGKEQNGVIAADGSLFSNKRVILTPTDNADTQAIERVSECWQALGARVEIMNDKTHDDLLAMTSHLPHMLAFSLMDYVIESGSNALDYAAGGFKDFSRIASSNATMWRDICINNPDEIVKHIAGFQQSLDKLSSLIEEGKAKEIEQLFINAKTARDDWLNE</sequence>
<keyword evidence="4" id="KW-0827">Tyrosine biosynthesis</keyword>
<evidence type="ECO:0000256" key="1">
    <source>
        <dbReference type="ARBA" id="ARBA00005067"/>
    </source>
</evidence>
<dbReference type="SUPFAM" id="SSF48179">
    <property type="entry name" value="6-phosphogluconate dehydrogenase C-terminal domain-like"/>
    <property type="match status" value="1"/>
</dbReference>
<keyword evidence="5" id="KW-0028">Amino-acid biosynthesis</keyword>
<dbReference type="RefSeq" id="WP_090717646.1">
    <property type="nucleotide sequence ID" value="NZ_CAESAP020000107.1"/>
</dbReference>
<reference evidence="11" key="2">
    <citation type="submission" date="2016-06" db="EMBL/GenBank/DDBJ databases">
        <authorList>
            <person name="Olsen C.W."/>
            <person name="Carey S."/>
            <person name="Hinshaw L."/>
            <person name="Karasin A.I."/>
        </authorList>
    </citation>
    <scope>NUCLEOTIDE SEQUENCE [LARGE SCALE GENOMIC DNA]</scope>
    <source>
        <strain evidence="12">BazSymA</strain>
        <strain evidence="11">BazSymB</strain>
    </source>
</reference>
<dbReference type="Proteomes" id="UP000198559">
    <property type="component" value="Unassembled WGS sequence"/>
</dbReference>
<evidence type="ECO:0000313" key="14">
    <source>
        <dbReference type="Proteomes" id="UP000198988"/>
    </source>
</evidence>
<dbReference type="EMBL" id="CDSC02000414">
    <property type="protein sequence ID" value="SEH99526.1"/>
    <property type="molecule type" value="Genomic_DNA"/>
</dbReference>
<dbReference type="AlphaFoldDB" id="A0A1H6M2L9"/>
<gene>
    <name evidence="12" type="ORF">BAZSYMA_ACONTIG00102_2</name>
    <name evidence="11" type="ORF">BAZSYMB_SCAFFOLD00008_39</name>
</gene>
<dbReference type="EMBL" id="CVUD02000245">
    <property type="protein sequence ID" value="SEH93093.1"/>
    <property type="molecule type" value="Genomic_DNA"/>
</dbReference>
<name>A0A1H6M2L9_9GAMM</name>
<dbReference type="GO" id="GO:0004665">
    <property type="term" value="F:prephenate dehydrogenase (NADP+) activity"/>
    <property type="evidence" value="ECO:0007669"/>
    <property type="project" value="InterPro"/>
</dbReference>
<dbReference type="InterPro" id="IPR046826">
    <property type="entry name" value="PDH_N"/>
</dbReference>
<dbReference type="Proteomes" id="UP000198988">
    <property type="component" value="Unassembled WGS sequence"/>
</dbReference>
<keyword evidence="11" id="KW-0808">Transferase</keyword>
<dbReference type="FunFam" id="1.10.3660.10:FF:000003">
    <property type="entry name" value="Prephenate dehydrogenase"/>
    <property type="match status" value="1"/>
</dbReference>
<dbReference type="PANTHER" id="PTHR21363:SF0">
    <property type="entry name" value="PREPHENATE DEHYDROGENASE [NADP(+)]"/>
    <property type="match status" value="1"/>
</dbReference>
<comment type="similarity">
    <text evidence="2">Belongs to the prephenate/arogenate dehydrogenase family.</text>
</comment>
<accession>A0A1H6M2L9</accession>
<comment type="catalytic activity">
    <reaction evidence="9">
        <text>prephenate + NAD(+) = 3-(4-hydroxyphenyl)pyruvate + CO2 + NADH</text>
        <dbReference type="Rhea" id="RHEA:13869"/>
        <dbReference type="ChEBI" id="CHEBI:16526"/>
        <dbReference type="ChEBI" id="CHEBI:29934"/>
        <dbReference type="ChEBI" id="CHEBI:36242"/>
        <dbReference type="ChEBI" id="CHEBI:57540"/>
        <dbReference type="ChEBI" id="CHEBI:57945"/>
        <dbReference type="EC" id="1.3.1.12"/>
    </reaction>
</comment>
<dbReference type="Gene3D" id="1.10.3660.10">
    <property type="entry name" value="6-phosphogluconate dehydrogenase C-terminal like domain"/>
    <property type="match status" value="1"/>
</dbReference>
<comment type="pathway">
    <text evidence="1">Amino-acid biosynthesis; L-tyrosine biosynthesis; (4-hydroxyphenyl)pyruvate from prephenate (NAD(+) route): step 1/1.</text>
</comment>
<proteinExistence type="inferred from homology"/>
<evidence type="ECO:0000256" key="2">
    <source>
        <dbReference type="ARBA" id="ARBA00007964"/>
    </source>
</evidence>
<dbReference type="InterPro" id="IPR050812">
    <property type="entry name" value="Preph/Arog_dehydrog"/>
</dbReference>
<feature type="domain" description="Prephenate/arogenate dehydrogenase" evidence="10">
    <location>
        <begin position="2"/>
        <end position="286"/>
    </location>
</feature>
<dbReference type="GO" id="GO:0006571">
    <property type="term" value="P:tyrosine biosynthetic process"/>
    <property type="evidence" value="ECO:0007669"/>
    <property type="project" value="UniProtKB-KW"/>
</dbReference>
<dbReference type="EC" id="1.3.1.12" evidence="3"/>
<dbReference type="GO" id="GO:0008977">
    <property type="term" value="F:prephenate dehydrogenase (NAD+) activity"/>
    <property type="evidence" value="ECO:0007669"/>
    <property type="project" value="UniProtKB-EC"/>
</dbReference>